<protein>
    <submittedName>
        <fullName evidence="2">Uncharacterized protein</fullName>
    </submittedName>
</protein>
<dbReference type="AlphaFoldDB" id="A0A392Q508"/>
<proteinExistence type="predicted"/>
<feature type="region of interest" description="Disordered" evidence="1">
    <location>
        <begin position="1"/>
        <end position="101"/>
    </location>
</feature>
<name>A0A392Q508_9FABA</name>
<accession>A0A392Q508</accession>
<keyword evidence="3" id="KW-1185">Reference proteome</keyword>
<reference evidence="2 3" key="1">
    <citation type="journal article" date="2018" name="Front. Plant Sci.">
        <title>Red Clover (Trifolium pratense) and Zigzag Clover (T. medium) - A Picture of Genomic Similarities and Differences.</title>
        <authorList>
            <person name="Dluhosova J."/>
            <person name="Istvanek J."/>
            <person name="Nedelnik J."/>
            <person name="Repkova J."/>
        </authorList>
    </citation>
    <scope>NUCLEOTIDE SEQUENCE [LARGE SCALE GENOMIC DNA]</scope>
    <source>
        <strain evidence="3">cv. 10/8</strain>
        <tissue evidence="2">Leaf</tissue>
    </source>
</reference>
<dbReference type="Proteomes" id="UP000265520">
    <property type="component" value="Unassembled WGS sequence"/>
</dbReference>
<feature type="compositionally biased region" description="Basic and acidic residues" evidence="1">
    <location>
        <begin position="1"/>
        <end position="19"/>
    </location>
</feature>
<feature type="compositionally biased region" description="Low complexity" evidence="1">
    <location>
        <begin position="75"/>
        <end position="89"/>
    </location>
</feature>
<evidence type="ECO:0000313" key="2">
    <source>
        <dbReference type="EMBL" id="MCI19198.1"/>
    </source>
</evidence>
<evidence type="ECO:0000256" key="1">
    <source>
        <dbReference type="SAM" id="MobiDB-lite"/>
    </source>
</evidence>
<organism evidence="2 3">
    <name type="scientific">Trifolium medium</name>
    <dbReference type="NCBI Taxonomy" id="97028"/>
    <lineage>
        <taxon>Eukaryota</taxon>
        <taxon>Viridiplantae</taxon>
        <taxon>Streptophyta</taxon>
        <taxon>Embryophyta</taxon>
        <taxon>Tracheophyta</taxon>
        <taxon>Spermatophyta</taxon>
        <taxon>Magnoliopsida</taxon>
        <taxon>eudicotyledons</taxon>
        <taxon>Gunneridae</taxon>
        <taxon>Pentapetalae</taxon>
        <taxon>rosids</taxon>
        <taxon>fabids</taxon>
        <taxon>Fabales</taxon>
        <taxon>Fabaceae</taxon>
        <taxon>Papilionoideae</taxon>
        <taxon>50 kb inversion clade</taxon>
        <taxon>NPAAA clade</taxon>
        <taxon>Hologalegina</taxon>
        <taxon>IRL clade</taxon>
        <taxon>Trifolieae</taxon>
        <taxon>Trifolium</taxon>
    </lineage>
</organism>
<dbReference type="EMBL" id="LXQA010113713">
    <property type="protein sequence ID" value="MCI19198.1"/>
    <property type="molecule type" value="Genomic_DNA"/>
</dbReference>
<sequence>MARTKEQARKLIHDRRDSSPSKSSSRSPPKSPSIPKISEIATDPISPPPPPTQNAAAPIFTPSTINMQIVTVAETPNPSQPTQPTSISNKSADETTPIKKSTFPIKRLGTRKSARLMMGNKKPIVDTRVHSLDTDSDNTLSDHENPEPMMIGILYAFLV</sequence>
<feature type="compositionally biased region" description="Low complexity" evidence="1">
    <location>
        <begin position="20"/>
        <end position="44"/>
    </location>
</feature>
<comment type="caution">
    <text evidence="2">The sequence shown here is derived from an EMBL/GenBank/DDBJ whole genome shotgun (WGS) entry which is preliminary data.</text>
</comment>
<evidence type="ECO:0000313" key="3">
    <source>
        <dbReference type="Proteomes" id="UP000265520"/>
    </source>
</evidence>